<gene>
    <name evidence="3" type="ORF">IBL26_03595</name>
</gene>
<evidence type="ECO:0000313" key="3">
    <source>
        <dbReference type="EMBL" id="MBC9205908.1"/>
    </source>
</evidence>
<name>A0ABR7RHP1_9PROT</name>
<feature type="region of interest" description="Disordered" evidence="1">
    <location>
        <begin position="100"/>
        <end position="121"/>
    </location>
</feature>
<comment type="caution">
    <text evidence="3">The sequence shown here is derived from an EMBL/GenBank/DDBJ whole genome shotgun (WGS) entry which is preliminary data.</text>
</comment>
<reference evidence="3 4" key="1">
    <citation type="journal article" date="2013" name="Int. J. Syst. Evol. Microbiol.">
        <title>Roseomonas aerophila sp. nov., isolated from air.</title>
        <authorList>
            <person name="Kim S.J."/>
            <person name="Weon H.Y."/>
            <person name="Ahn J.H."/>
            <person name="Hong S.B."/>
            <person name="Seok S.J."/>
            <person name="Whang K.S."/>
            <person name="Kwon S.W."/>
        </authorList>
    </citation>
    <scope>NUCLEOTIDE SEQUENCE [LARGE SCALE GENOMIC DNA]</scope>
    <source>
        <strain evidence="3 4">NBRC 108923</strain>
    </source>
</reference>
<evidence type="ECO:0000256" key="2">
    <source>
        <dbReference type="SAM" id="SignalP"/>
    </source>
</evidence>
<evidence type="ECO:0008006" key="5">
    <source>
        <dbReference type="Google" id="ProtNLM"/>
    </source>
</evidence>
<evidence type="ECO:0000256" key="1">
    <source>
        <dbReference type="SAM" id="MobiDB-lite"/>
    </source>
</evidence>
<feature type="signal peptide" evidence="2">
    <location>
        <begin position="1"/>
        <end position="23"/>
    </location>
</feature>
<evidence type="ECO:0000313" key="4">
    <source>
        <dbReference type="Proteomes" id="UP000626026"/>
    </source>
</evidence>
<accession>A0ABR7RHP1</accession>
<protein>
    <recommendedName>
        <fullName evidence="5">DUF2946 domain-containing protein</fullName>
    </recommendedName>
</protein>
<sequence>MIRRLHLFLLRLLAFLLITQGVAAPAHCLERLARATATPICTGGDGLRYGPSAEPDHPLAHQGADGCAICHSPPQGPVPLALALPVPGFVVASASPGWQPGPAPLPGRDAGPYAARAPPVG</sequence>
<feature type="chain" id="PRO_5045714902" description="DUF2946 domain-containing protein" evidence="2">
    <location>
        <begin position="24"/>
        <end position="121"/>
    </location>
</feature>
<keyword evidence="4" id="KW-1185">Reference proteome</keyword>
<keyword evidence="2" id="KW-0732">Signal</keyword>
<dbReference type="RefSeq" id="WP_187783091.1">
    <property type="nucleotide sequence ID" value="NZ_JACTVA010000004.1"/>
</dbReference>
<organism evidence="3 4">
    <name type="scientific">Teichococcus aerophilus</name>
    <dbReference type="NCBI Taxonomy" id="1224513"/>
    <lineage>
        <taxon>Bacteria</taxon>
        <taxon>Pseudomonadati</taxon>
        <taxon>Pseudomonadota</taxon>
        <taxon>Alphaproteobacteria</taxon>
        <taxon>Acetobacterales</taxon>
        <taxon>Roseomonadaceae</taxon>
        <taxon>Roseomonas</taxon>
    </lineage>
</organism>
<dbReference type="Proteomes" id="UP000626026">
    <property type="component" value="Unassembled WGS sequence"/>
</dbReference>
<proteinExistence type="predicted"/>
<dbReference type="EMBL" id="JACTVA010000004">
    <property type="protein sequence ID" value="MBC9205908.1"/>
    <property type="molecule type" value="Genomic_DNA"/>
</dbReference>